<dbReference type="InterPro" id="IPR018633">
    <property type="entry name" value="DUF2357"/>
</dbReference>
<comment type="caution">
    <text evidence="2">The sequence shown here is derived from an EMBL/GenBank/DDBJ whole genome shotgun (WGS) entry which is preliminary data.</text>
</comment>
<evidence type="ECO:0000313" key="3">
    <source>
        <dbReference type="Proteomes" id="UP001166402"/>
    </source>
</evidence>
<keyword evidence="3" id="KW-1185">Reference proteome</keyword>
<dbReference type="Pfam" id="PF09823">
    <property type="entry name" value="DUF2357"/>
    <property type="match status" value="1"/>
</dbReference>
<feature type="domain" description="DUF2357" evidence="1">
    <location>
        <begin position="122"/>
        <end position="369"/>
    </location>
</feature>
<evidence type="ECO:0000313" key="2">
    <source>
        <dbReference type="EMBL" id="MBP2073373.1"/>
    </source>
</evidence>
<proteinExistence type="predicted"/>
<dbReference type="EMBL" id="JAGGLT010000046">
    <property type="protein sequence ID" value="MBP2073373.1"/>
    <property type="molecule type" value="Genomic_DNA"/>
</dbReference>
<dbReference type="RefSeq" id="WP_245301367.1">
    <property type="nucleotide sequence ID" value="NZ_JAGGLT010000046.1"/>
</dbReference>
<name>A0ABS4NJZ6_9THEO</name>
<protein>
    <submittedName>
        <fullName evidence="2">Component of viral defense system (DUF524 family)</fullName>
    </submittedName>
</protein>
<accession>A0ABS4NJZ6</accession>
<gene>
    <name evidence="2" type="ORF">J2Z80_002925</name>
</gene>
<evidence type="ECO:0000259" key="1">
    <source>
        <dbReference type="Pfam" id="PF09823"/>
    </source>
</evidence>
<sequence>MRKMVSHLTGSDIELLNIWTPKFYFTIKGSLKDPNMMKLDINKGVKSRVKISCRDEYTAEVYSQELGKTVQLFYEIDPLFFEQQNYEIVIEKISECDIEFYHDNINIRNKVSPVGRAKKVLTGVVNFTNDIGLSDLIIKVDGKEYLRVEIEVYPSKIDYLNDYNEILKDINNELYNLIFDFYKKTYLLTGLRDTVGNSLTEFFAIINLIFDRLDRAIGIVLRMPHHVLAKERVAENNYKVKRVDNECIKWINRHQQYVKASSGVIEVEKALSLKNTVTFDTFENRIIKYMIKSVINRLRMLKKRYTGRSDNGTAIVDRDIVDKIDMMIAKLDKHISTTFLKDVGDIYTMNSLSLVLNMAAGYREVYKYYIMLLKGLMMKESFIKISTKNMALLYEYWCFIKLNSLLRHKYDLVRQDIIKFDNSGLSVKIKMGDKARVEYQNPKNGERYFLAYNNKYGDTATVAQKPDNALSLEKKGSNVKYNYIFDAKYRICYDNDYLKRYFTPGPEEDDINTMHRYRDAIVYENKDNHNFERMFFGAFVLFPYSKEDEYRNHQFYKSIEKVGVGGLPFLPNATHLVEDLLDDVIDNSPETAFENTVLQHGMYEYLDKIEFNEKEVLVGNLSSHKQLEVNLKYKFYHIPYSEIRSSLKYIKYVAIAQTKAKGFGDDAGIRYYGRVKSFEILRRSEIKEIPKDSEELYVKFTVDKWEKLDKKIDLAGRRVLHRFYTNLFLLKNAKIVSELLIKTKEDYRLYLELKRLDEIKVELNKDDVDDDTMATGIELNGLKIYINDGFYRVYKGKDLVDNINVDDFRKRPNIVIKRIKSHVK</sequence>
<dbReference type="Pfam" id="PF04411">
    <property type="entry name" value="PDDEXK_7"/>
    <property type="match status" value="1"/>
</dbReference>
<dbReference type="InterPro" id="IPR007505">
    <property type="entry name" value="PDDEXK_7"/>
</dbReference>
<reference evidence="2" key="1">
    <citation type="submission" date="2021-03" db="EMBL/GenBank/DDBJ databases">
        <title>Genomic Encyclopedia of Type Strains, Phase IV (KMG-IV): sequencing the most valuable type-strain genomes for metagenomic binning, comparative biology and taxonomic classification.</title>
        <authorList>
            <person name="Goeker M."/>
        </authorList>
    </citation>
    <scope>NUCLEOTIDE SEQUENCE</scope>
    <source>
        <strain evidence="2">DSM 101588</strain>
    </source>
</reference>
<organism evidence="2 3">
    <name type="scientific">Thermoanaerobacterium butyriciformans</name>
    <dbReference type="NCBI Taxonomy" id="1702242"/>
    <lineage>
        <taxon>Bacteria</taxon>
        <taxon>Bacillati</taxon>
        <taxon>Bacillota</taxon>
        <taxon>Clostridia</taxon>
        <taxon>Thermoanaerobacterales</taxon>
        <taxon>Thermoanaerobacteraceae</taxon>
        <taxon>Thermoanaerobacterium</taxon>
    </lineage>
</organism>
<dbReference type="Proteomes" id="UP001166402">
    <property type="component" value="Unassembled WGS sequence"/>
</dbReference>